<feature type="compositionally biased region" description="Polar residues" evidence="1">
    <location>
        <begin position="195"/>
        <end position="204"/>
    </location>
</feature>
<dbReference type="InterPro" id="IPR011990">
    <property type="entry name" value="TPR-like_helical_dom_sf"/>
</dbReference>
<organism evidence="2 3">
    <name type="scientific">Seiridium unicorne</name>
    <dbReference type="NCBI Taxonomy" id="138068"/>
    <lineage>
        <taxon>Eukaryota</taxon>
        <taxon>Fungi</taxon>
        <taxon>Dikarya</taxon>
        <taxon>Ascomycota</taxon>
        <taxon>Pezizomycotina</taxon>
        <taxon>Sordariomycetes</taxon>
        <taxon>Xylariomycetidae</taxon>
        <taxon>Amphisphaeriales</taxon>
        <taxon>Sporocadaceae</taxon>
        <taxon>Seiridium</taxon>
    </lineage>
</organism>
<feature type="region of interest" description="Disordered" evidence="1">
    <location>
        <begin position="1"/>
        <end position="20"/>
    </location>
</feature>
<feature type="compositionally biased region" description="Basic residues" evidence="1">
    <location>
        <begin position="1"/>
        <end position="16"/>
    </location>
</feature>
<dbReference type="Gene3D" id="1.25.40.10">
    <property type="entry name" value="Tetratricopeptide repeat domain"/>
    <property type="match status" value="1"/>
</dbReference>
<dbReference type="SUPFAM" id="SSF48452">
    <property type="entry name" value="TPR-like"/>
    <property type="match status" value="1"/>
</dbReference>
<reference evidence="2 3" key="1">
    <citation type="journal article" date="2024" name="J. Plant Pathol.">
        <title>Sequence and assembly of the genome of Seiridium unicorne, isolate CBS 538.82, causal agent of cypress canker disease.</title>
        <authorList>
            <person name="Scali E."/>
            <person name="Rocca G.D."/>
            <person name="Danti R."/>
            <person name="Garbelotto M."/>
            <person name="Barberini S."/>
            <person name="Baroncelli R."/>
            <person name="Emiliani G."/>
        </authorList>
    </citation>
    <scope>NUCLEOTIDE SEQUENCE [LARGE SCALE GENOMIC DNA]</scope>
    <source>
        <strain evidence="2 3">BM-138-508</strain>
    </source>
</reference>
<evidence type="ECO:0000313" key="2">
    <source>
        <dbReference type="EMBL" id="KAK9419745.1"/>
    </source>
</evidence>
<feature type="region of interest" description="Disordered" evidence="1">
    <location>
        <begin position="174"/>
        <end position="211"/>
    </location>
</feature>
<gene>
    <name evidence="2" type="ORF">SUNI508_06994</name>
</gene>
<evidence type="ECO:0000256" key="1">
    <source>
        <dbReference type="SAM" id="MobiDB-lite"/>
    </source>
</evidence>
<keyword evidence="3" id="KW-1185">Reference proteome</keyword>
<dbReference type="EMBL" id="JARVKF010000288">
    <property type="protein sequence ID" value="KAK9419745.1"/>
    <property type="molecule type" value="Genomic_DNA"/>
</dbReference>
<sequence>MSKRPKSFLKQTKPKQKKEQTFDTADDYLVAGVDFEEAAGKWRAGDAAKSMRFFQRASEAYDKGLKVFPSSLDLAYNKARVLLEVATHPILVEQLQVPLLDALRAALDAHRYALKLDPENADALFNTAQVLTSIAEEIANDDDIPDKEALKLLHEALELQSKCYSVQEMKLEESIEQERQANEEAANSAEEAEPVTSQETTDQASTEEDDQWFTVVEPVTRDSLIDTLVAQLNTLTTFCSILTDAPDIAPPSTLAMIEEYSSNIVQRIPSISQDKPERLQEVSLSKANFVSALLEAGFKSGKIDAATYKRERDAAFTVPELSTQGSAETLLANARSLISFNSALADAHSDDAAARWNALTESNQLLTTVSKIQGIDQSDLASTHLLRGDANLFLYALALPPTSHQAAITNAAQLSKNAEVFYRNASKLSGDREEKAIASLRSTVAQHLQQQVSQGTALDIGALVSASSNGPQWALEQLEDMVTEGLLPQSLAL</sequence>
<accession>A0ABR2UZT9</accession>
<proteinExistence type="predicted"/>
<dbReference type="Proteomes" id="UP001408356">
    <property type="component" value="Unassembled WGS sequence"/>
</dbReference>
<comment type="caution">
    <text evidence="2">The sequence shown here is derived from an EMBL/GenBank/DDBJ whole genome shotgun (WGS) entry which is preliminary data.</text>
</comment>
<protein>
    <submittedName>
        <fullName evidence="2">Uncharacterized protein</fullName>
    </submittedName>
</protein>
<evidence type="ECO:0000313" key="3">
    <source>
        <dbReference type="Proteomes" id="UP001408356"/>
    </source>
</evidence>
<name>A0ABR2UZT9_9PEZI</name>